<protein>
    <submittedName>
        <fullName evidence="1">Uncharacterized protein</fullName>
    </submittedName>
</protein>
<evidence type="ECO:0000313" key="1">
    <source>
        <dbReference type="EMBL" id="VEH67276.1"/>
    </source>
</evidence>
<reference evidence="1 2" key="1">
    <citation type="submission" date="2018-12" db="EMBL/GenBank/DDBJ databases">
        <authorList>
            <consortium name="Pathogen Informatics"/>
        </authorList>
    </citation>
    <scope>NUCLEOTIDE SEQUENCE [LARGE SCALE GENOMIC DNA]</scope>
    <source>
        <strain evidence="1 2">NCTC8284</strain>
    </source>
</reference>
<name>A0A448MQ72_9PAST</name>
<organism evidence="1 2">
    <name type="scientific">Rodentibacter pneumotropicus</name>
    <dbReference type="NCBI Taxonomy" id="758"/>
    <lineage>
        <taxon>Bacteria</taxon>
        <taxon>Pseudomonadati</taxon>
        <taxon>Pseudomonadota</taxon>
        <taxon>Gammaproteobacteria</taxon>
        <taxon>Pasteurellales</taxon>
        <taxon>Pasteurellaceae</taxon>
        <taxon>Rodentibacter</taxon>
    </lineage>
</organism>
<accession>A0A448MQ72</accession>
<dbReference type="Proteomes" id="UP000278733">
    <property type="component" value="Chromosome"/>
</dbReference>
<gene>
    <name evidence="1" type="ORF">NCTC8284_02462</name>
</gene>
<evidence type="ECO:0000313" key="2">
    <source>
        <dbReference type="Proteomes" id="UP000278733"/>
    </source>
</evidence>
<proteinExistence type="predicted"/>
<sequence length="56" mass="5842">MSYTTLKGRENVKKLNEGNNGVRYTDSTAKVAGIINGGMMPSASKGSKRGCSSCGK</sequence>
<dbReference type="KEGG" id="rpne:NCTC8284_02462"/>
<dbReference type="EMBL" id="LR134405">
    <property type="protein sequence ID" value="VEH67276.1"/>
    <property type="molecule type" value="Genomic_DNA"/>
</dbReference>
<dbReference type="AlphaFoldDB" id="A0A448MQ72"/>